<organism evidence="7 8">
    <name type="scientific">Desulfosporosinus youngiae DSM 17734</name>
    <dbReference type="NCBI Taxonomy" id="768710"/>
    <lineage>
        <taxon>Bacteria</taxon>
        <taxon>Bacillati</taxon>
        <taxon>Bacillota</taxon>
        <taxon>Clostridia</taxon>
        <taxon>Eubacteriales</taxon>
        <taxon>Desulfitobacteriaceae</taxon>
        <taxon>Desulfosporosinus</taxon>
    </lineage>
</organism>
<dbReference type="HOGENOM" id="CLU_016043_1_6_9"/>
<evidence type="ECO:0000259" key="6">
    <source>
        <dbReference type="PROSITE" id="PS51935"/>
    </source>
</evidence>
<dbReference type="InterPro" id="IPR038765">
    <property type="entry name" value="Papain-like_cys_pep_sf"/>
</dbReference>
<evidence type="ECO:0000256" key="2">
    <source>
        <dbReference type="ARBA" id="ARBA00022670"/>
    </source>
</evidence>
<evidence type="ECO:0000313" key="7">
    <source>
        <dbReference type="EMBL" id="EHQ90336.1"/>
    </source>
</evidence>
<dbReference type="InterPro" id="IPR000064">
    <property type="entry name" value="NLP_P60_dom"/>
</dbReference>
<keyword evidence="4" id="KW-0788">Thiol protease</keyword>
<dbReference type="OrthoDB" id="9808890at2"/>
<dbReference type="Proteomes" id="UP000005104">
    <property type="component" value="Chromosome"/>
</dbReference>
<feature type="signal peptide" evidence="5">
    <location>
        <begin position="1"/>
        <end position="19"/>
    </location>
</feature>
<dbReference type="RefSeq" id="WP_007784681.1">
    <property type="nucleotide sequence ID" value="NZ_CM001441.1"/>
</dbReference>
<keyword evidence="2" id="KW-0645">Protease</keyword>
<dbReference type="STRING" id="768710.DesyoDRAFT_3306"/>
<dbReference type="eggNOG" id="COG0791">
    <property type="taxonomic scope" value="Bacteria"/>
</dbReference>
<dbReference type="GO" id="GO:0008234">
    <property type="term" value="F:cysteine-type peptidase activity"/>
    <property type="evidence" value="ECO:0007669"/>
    <property type="project" value="UniProtKB-KW"/>
</dbReference>
<dbReference type="Pfam" id="PF00877">
    <property type="entry name" value="NLPC_P60"/>
    <property type="match status" value="1"/>
</dbReference>
<dbReference type="Gene3D" id="1.10.101.10">
    <property type="entry name" value="PGBD-like superfamily/PGBD"/>
    <property type="match status" value="1"/>
</dbReference>
<proteinExistence type="inferred from homology"/>
<evidence type="ECO:0000256" key="1">
    <source>
        <dbReference type="ARBA" id="ARBA00007074"/>
    </source>
</evidence>
<evidence type="ECO:0000256" key="5">
    <source>
        <dbReference type="SAM" id="SignalP"/>
    </source>
</evidence>
<dbReference type="PANTHER" id="PTHR47053:SF1">
    <property type="entry name" value="MUREIN DD-ENDOPEPTIDASE MEPH-RELATED"/>
    <property type="match status" value="1"/>
</dbReference>
<dbReference type="PROSITE" id="PS51935">
    <property type="entry name" value="NLPC_P60"/>
    <property type="match status" value="1"/>
</dbReference>
<feature type="domain" description="NlpC/P60" evidence="6">
    <location>
        <begin position="98"/>
        <end position="219"/>
    </location>
</feature>
<accession>H5XWG7</accession>
<gene>
    <name evidence="7" type="ORF">DesyoDRAFT_3306</name>
</gene>
<evidence type="ECO:0000256" key="3">
    <source>
        <dbReference type="ARBA" id="ARBA00022801"/>
    </source>
</evidence>
<dbReference type="Gene3D" id="3.90.1720.10">
    <property type="entry name" value="endopeptidase domain like (from Nostoc punctiforme)"/>
    <property type="match status" value="1"/>
</dbReference>
<comment type="similarity">
    <text evidence="1">Belongs to the peptidase C40 family.</text>
</comment>
<sequence length="219" mass="23449">MKKSIILMALIVLTFFASASVTQAATLKVGSAGSEIRLLQSELQAMNYDVGPVDGIFGTRTKAAVIAFQRDNNLVADGIVGPQTQAALKKSTVSPSSREKTQQIISTAKSFLGVPYKWGGTTPAGFDCSGFTRYVFASQSIDLPRVSADQYKVGTPVSFNNLIPGDLVFFNLTSGTNVSHVGIYLGNNEFISATSSKGIAVYSFTPYWTKAYVGAKRVY</sequence>
<protein>
    <submittedName>
        <fullName evidence="7">Cell wall-associated hydrolase, invasion-associated protein</fullName>
    </submittedName>
</protein>
<dbReference type="GO" id="GO:0006508">
    <property type="term" value="P:proteolysis"/>
    <property type="evidence" value="ECO:0007669"/>
    <property type="project" value="UniProtKB-KW"/>
</dbReference>
<evidence type="ECO:0000313" key="8">
    <source>
        <dbReference type="Proteomes" id="UP000005104"/>
    </source>
</evidence>
<dbReference type="InterPro" id="IPR036365">
    <property type="entry name" value="PGBD-like_sf"/>
</dbReference>
<dbReference type="InterPro" id="IPR002477">
    <property type="entry name" value="Peptidoglycan-bd-like"/>
</dbReference>
<feature type="chain" id="PRO_5039548439" evidence="5">
    <location>
        <begin position="20"/>
        <end position="219"/>
    </location>
</feature>
<keyword evidence="8" id="KW-1185">Reference proteome</keyword>
<keyword evidence="3 7" id="KW-0378">Hydrolase</keyword>
<name>H5XWG7_9FIRM</name>
<dbReference type="SUPFAM" id="SSF54001">
    <property type="entry name" value="Cysteine proteinases"/>
    <property type="match status" value="1"/>
</dbReference>
<dbReference type="InterPro" id="IPR036366">
    <property type="entry name" value="PGBDSf"/>
</dbReference>
<dbReference type="EMBL" id="CM001441">
    <property type="protein sequence ID" value="EHQ90336.1"/>
    <property type="molecule type" value="Genomic_DNA"/>
</dbReference>
<dbReference type="PANTHER" id="PTHR47053">
    <property type="entry name" value="MUREIN DD-ENDOPEPTIDASE MEPH-RELATED"/>
    <property type="match status" value="1"/>
</dbReference>
<evidence type="ECO:0000256" key="4">
    <source>
        <dbReference type="ARBA" id="ARBA00022807"/>
    </source>
</evidence>
<dbReference type="SUPFAM" id="SSF47090">
    <property type="entry name" value="PGBD-like"/>
    <property type="match status" value="1"/>
</dbReference>
<keyword evidence="5" id="KW-0732">Signal</keyword>
<dbReference type="InterPro" id="IPR051202">
    <property type="entry name" value="Peptidase_C40"/>
</dbReference>
<dbReference type="Pfam" id="PF01471">
    <property type="entry name" value="PG_binding_1"/>
    <property type="match status" value="1"/>
</dbReference>
<reference evidence="7 8" key="1">
    <citation type="submission" date="2011-11" db="EMBL/GenBank/DDBJ databases">
        <title>The Noncontiguous Finished genome of Desulfosporosinus youngiae DSM 17734.</title>
        <authorList>
            <consortium name="US DOE Joint Genome Institute (JGI-PGF)"/>
            <person name="Lucas S."/>
            <person name="Han J."/>
            <person name="Lapidus A."/>
            <person name="Cheng J.-F."/>
            <person name="Goodwin L."/>
            <person name="Pitluck S."/>
            <person name="Peters L."/>
            <person name="Ovchinnikova G."/>
            <person name="Lu M."/>
            <person name="Land M.L."/>
            <person name="Hauser L."/>
            <person name="Pester M."/>
            <person name="Spring S."/>
            <person name="Ollivier B."/>
            <person name="Rattei T."/>
            <person name="Klenk H.-P."/>
            <person name="Wagner M."/>
            <person name="Loy A."/>
            <person name="Woyke T.J."/>
        </authorList>
    </citation>
    <scope>NUCLEOTIDE SEQUENCE [LARGE SCALE GENOMIC DNA]</scope>
    <source>
        <strain evidence="7 8">DSM 17734</strain>
    </source>
</reference>
<dbReference type="AlphaFoldDB" id="H5XWG7"/>